<dbReference type="Proteomes" id="UP001595833">
    <property type="component" value="Unassembled WGS sequence"/>
</dbReference>
<reference evidence="2" key="1">
    <citation type="journal article" date="2019" name="Int. J. Syst. Evol. Microbiol.">
        <title>The Global Catalogue of Microorganisms (GCM) 10K type strain sequencing project: providing services to taxonomists for standard genome sequencing and annotation.</title>
        <authorList>
            <consortium name="The Broad Institute Genomics Platform"/>
            <consortium name="The Broad Institute Genome Sequencing Center for Infectious Disease"/>
            <person name="Wu L."/>
            <person name="Ma J."/>
        </authorList>
    </citation>
    <scope>NUCLEOTIDE SEQUENCE [LARGE SCALE GENOMIC DNA]</scope>
    <source>
        <strain evidence="2">KCTC 12848</strain>
    </source>
</reference>
<dbReference type="EMBL" id="JBHSJB010000017">
    <property type="protein sequence ID" value="MFC5055874.1"/>
    <property type="molecule type" value="Genomic_DNA"/>
</dbReference>
<proteinExistence type="predicted"/>
<sequence length="187" mass="20213">MTDLPRGSDDYRRSLELTRRTYAQAVRDHDRPTRRRVVRTMTDAYGAVGLRDLLATLLLDLAAHWPRRPRTAPSGARLSPLTPDLTDLADLLVAAADHAQHPSTAAGTTVYERMLSTITRVRPVVQAALEQAAVERAAYVDARAHDPFTGPVHHHLAGLSTASDLAAAIHLVGSAYGETAGRTPLTA</sequence>
<name>A0ABV9Y3C9_9PSEU</name>
<accession>A0ABV9Y3C9</accession>
<organism evidence="1 2">
    <name type="scientific">Saccharothrix xinjiangensis</name>
    <dbReference type="NCBI Taxonomy" id="204798"/>
    <lineage>
        <taxon>Bacteria</taxon>
        <taxon>Bacillati</taxon>
        <taxon>Actinomycetota</taxon>
        <taxon>Actinomycetes</taxon>
        <taxon>Pseudonocardiales</taxon>
        <taxon>Pseudonocardiaceae</taxon>
        <taxon>Saccharothrix</taxon>
    </lineage>
</organism>
<evidence type="ECO:0000313" key="2">
    <source>
        <dbReference type="Proteomes" id="UP001595833"/>
    </source>
</evidence>
<protein>
    <submittedName>
        <fullName evidence="1">Uncharacterized protein</fullName>
    </submittedName>
</protein>
<keyword evidence="2" id="KW-1185">Reference proteome</keyword>
<dbReference type="RefSeq" id="WP_344040822.1">
    <property type="nucleotide sequence ID" value="NZ_BAAAKE010000025.1"/>
</dbReference>
<gene>
    <name evidence="1" type="ORF">ACFPFM_19195</name>
</gene>
<comment type="caution">
    <text evidence="1">The sequence shown here is derived from an EMBL/GenBank/DDBJ whole genome shotgun (WGS) entry which is preliminary data.</text>
</comment>
<evidence type="ECO:0000313" key="1">
    <source>
        <dbReference type="EMBL" id="MFC5055874.1"/>
    </source>
</evidence>